<protein>
    <submittedName>
        <fullName evidence="2">Macaca fascicularis brain cDNA clone: QflA-18235, similar to human cholinergic receptor, nicotinic, beta polypeptide 1(muscle) (CHRNB1), mRNA, RefSeq: NM_000747.2</fullName>
    </submittedName>
    <submittedName>
        <fullName evidence="3">Macaca fascicularis brain cDNA clone: QmoA-10310, similar to human cholinergic receptor, nicotinic, beta polypeptide 1(muscle) (CHRNB1), mRNA, RefSeq: NM_000747.2</fullName>
    </submittedName>
</protein>
<dbReference type="AlphaFoldDB" id="Q8HXF1"/>
<name>Q8HXF1_MACFA</name>
<dbReference type="EMBL" id="AB093639">
    <property type="protein sequence ID" value="BAC21613.1"/>
    <property type="molecule type" value="mRNA"/>
</dbReference>
<organism evidence="1">
    <name type="scientific">Macaca fascicularis</name>
    <name type="common">Crab-eating macaque</name>
    <name type="synonym">Cynomolgus monkey</name>
    <dbReference type="NCBI Taxonomy" id="9541"/>
    <lineage>
        <taxon>Eukaryota</taxon>
        <taxon>Metazoa</taxon>
        <taxon>Chordata</taxon>
        <taxon>Craniata</taxon>
        <taxon>Vertebrata</taxon>
        <taxon>Euteleostomi</taxon>
        <taxon>Mammalia</taxon>
        <taxon>Eutheria</taxon>
        <taxon>Euarchontoglires</taxon>
        <taxon>Primates</taxon>
        <taxon>Haplorrhini</taxon>
        <taxon>Catarrhini</taxon>
        <taxon>Cercopithecidae</taxon>
        <taxon>Cercopithecinae</taxon>
        <taxon>Macaca</taxon>
    </lineage>
</organism>
<evidence type="ECO:0000313" key="2">
    <source>
        <dbReference type="EMBL" id="BAE89524.1"/>
    </source>
</evidence>
<dbReference type="EMBL" id="AB172462">
    <property type="protein sequence ID" value="BAE89524.1"/>
    <property type="molecule type" value="mRNA"/>
</dbReference>
<proteinExistence type="evidence at transcript level"/>
<evidence type="ECO:0000313" key="1">
    <source>
        <dbReference type="EMBL" id="BAC21613.1"/>
    </source>
</evidence>
<evidence type="ECO:0000313" key="3">
    <source>
        <dbReference type="EMBL" id="BAE90857.1"/>
    </source>
</evidence>
<reference evidence="2" key="3">
    <citation type="journal article" date="2007" name="PLoS Biol.">
        <title>Rate of evolution in brain-expressed genes in humans and other primates.</title>
        <authorList>
            <person name="Wang H.-Y."/>
            <person name="Chien H.-C."/>
            <person name="Osada N."/>
            <person name="Hashimoto K."/>
            <person name="Sugano S."/>
            <person name="Gojobori T."/>
            <person name="Chou C.-K."/>
            <person name="Tsai S.-F."/>
            <person name="Wu C.-I."/>
            <person name="Shen C.-K.J."/>
        </authorList>
    </citation>
    <scope>NUCLEOTIDE SEQUENCE</scope>
</reference>
<keyword evidence="2" id="KW-0675">Receptor</keyword>
<reference evidence="1" key="2">
    <citation type="submission" date="2002-10" db="EMBL/GenBank/DDBJ databases">
        <authorList>
            <person name="Hashimoto K."/>
            <person name="Osada N."/>
            <person name="Hida M."/>
            <person name="Kusuda J."/>
            <person name="Sugano S."/>
        </authorList>
    </citation>
    <scope>NUCLEOTIDE SEQUENCE</scope>
    <source>
        <tissue evidence="1">Frontal lobe left</tissue>
    </source>
</reference>
<accession>Q8HXF1</accession>
<reference evidence="1" key="1">
    <citation type="journal article" date="2001" name="Gene">
        <title>Assignment of 118 novel cDNAs of cynomolgus monkey brain to human chromosomes.</title>
        <authorList>
            <person name="Osada N."/>
            <person name="Hida M."/>
            <person name="Kususda J."/>
            <person name="Tanuma R."/>
            <person name="Iseki K."/>
            <person name="Hirata M."/>
            <person name="Suto Y."/>
            <person name="Hirai M."/>
            <person name="Terao K."/>
            <person name="Suzuki Y."/>
            <person name="Sugano S."/>
            <person name="Hashimoto K."/>
        </authorList>
    </citation>
    <scope>NUCLEOTIDE SEQUENCE</scope>
    <source>
        <tissue evidence="1">Frontal lobe left</tissue>
    </source>
</reference>
<dbReference type="EMBL" id="AB173795">
    <property type="protein sequence ID" value="BAE90857.1"/>
    <property type="molecule type" value="mRNA"/>
</dbReference>
<sequence>MIKLRFRGGYFPAIVKHLGRGRTGIQTQVTQATHFLIYLRHKDNIMVEINCLSQEIFQLKTQIWGLIFIAFIHTICQYTANSRSAPFLSHCCLIQRVS</sequence>